<proteinExistence type="predicted"/>
<feature type="compositionally biased region" description="Low complexity" evidence="2">
    <location>
        <begin position="8"/>
        <end position="25"/>
    </location>
</feature>
<dbReference type="Proteomes" id="UP001054889">
    <property type="component" value="Unassembled WGS sequence"/>
</dbReference>
<evidence type="ECO:0008006" key="5">
    <source>
        <dbReference type="Google" id="ProtNLM"/>
    </source>
</evidence>
<keyword evidence="1" id="KW-0175">Coiled coil</keyword>
<organism evidence="3 4">
    <name type="scientific">Eleusine coracana subsp. coracana</name>
    <dbReference type="NCBI Taxonomy" id="191504"/>
    <lineage>
        <taxon>Eukaryota</taxon>
        <taxon>Viridiplantae</taxon>
        <taxon>Streptophyta</taxon>
        <taxon>Embryophyta</taxon>
        <taxon>Tracheophyta</taxon>
        <taxon>Spermatophyta</taxon>
        <taxon>Magnoliopsida</taxon>
        <taxon>Liliopsida</taxon>
        <taxon>Poales</taxon>
        <taxon>Poaceae</taxon>
        <taxon>PACMAD clade</taxon>
        <taxon>Chloridoideae</taxon>
        <taxon>Cynodonteae</taxon>
        <taxon>Eleusininae</taxon>
        <taxon>Eleusine</taxon>
    </lineage>
</organism>
<evidence type="ECO:0000313" key="4">
    <source>
        <dbReference type="Proteomes" id="UP001054889"/>
    </source>
</evidence>
<reference evidence="3" key="1">
    <citation type="journal article" date="2018" name="DNA Res.">
        <title>Multiple hybrid de novo genome assembly of finger millet, an orphan allotetraploid crop.</title>
        <authorList>
            <person name="Hatakeyama M."/>
            <person name="Aluri S."/>
            <person name="Balachadran M.T."/>
            <person name="Sivarajan S.R."/>
            <person name="Patrignani A."/>
            <person name="Gruter S."/>
            <person name="Poveda L."/>
            <person name="Shimizu-Inatsugi R."/>
            <person name="Baeten J."/>
            <person name="Francoijs K.J."/>
            <person name="Nataraja K.N."/>
            <person name="Reddy Y.A.N."/>
            <person name="Phadnis S."/>
            <person name="Ravikumar R.L."/>
            <person name="Schlapbach R."/>
            <person name="Sreeman S.M."/>
            <person name="Shimizu K.K."/>
        </authorList>
    </citation>
    <scope>NUCLEOTIDE SEQUENCE</scope>
</reference>
<dbReference type="PANTHER" id="PTHR35480:SF1">
    <property type="entry name" value="MATERNAL EFFECT EMBRYO ARREST 22"/>
    <property type="match status" value="1"/>
</dbReference>
<gene>
    <name evidence="3" type="primary">ga09531</name>
    <name evidence="3" type="ORF">PR202_ga09531</name>
</gene>
<evidence type="ECO:0000256" key="1">
    <source>
        <dbReference type="SAM" id="Coils"/>
    </source>
</evidence>
<evidence type="ECO:0000256" key="2">
    <source>
        <dbReference type="SAM" id="MobiDB-lite"/>
    </source>
</evidence>
<reference evidence="3" key="2">
    <citation type="submission" date="2021-12" db="EMBL/GenBank/DDBJ databases">
        <title>Resequencing data analysis of finger millet.</title>
        <authorList>
            <person name="Hatakeyama M."/>
            <person name="Aluri S."/>
            <person name="Balachadran M.T."/>
            <person name="Sivarajan S.R."/>
            <person name="Poveda L."/>
            <person name="Shimizu-Inatsugi R."/>
            <person name="Schlapbach R."/>
            <person name="Sreeman S.M."/>
            <person name="Shimizu K.K."/>
        </authorList>
    </citation>
    <scope>NUCLEOTIDE SEQUENCE</scope>
</reference>
<feature type="region of interest" description="Disordered" evidence="2">
    <location>
        <begin position="1"/>
        <end position="27"/>
    </location>
</feature>
<name>A0AAV5C300_ELECO</name>
<comment type="caution">
    <text evidence="3">The sequence shown here is derived from an EMBL/GenBank/DDBJ whole genome shotgun (WGS) entry which is preliminary data.</text>
</comment>
<sequence>MAAALPEPDSSQDAPAASSPAVDVAGARVPNPCCAKLWRKYQKVEQARNMLREAVRLLEIEVKTLREENSKLSKVCKEERLRGDSAESAREIESDARELLEKEIIELKAQNSTLQKTQNIYKNDNELLRISELEEENRRLKQVLGEERKKITSEKKSVDEEKRKVLEMQKILRSETQKSEEYRRVADTERKVASDWRASCERLRSEVNEVRTQLTAQIQKTEEVVKSIEAEKLKLSREKKRADTEKSLAEKNKALIEVERKKVIEEKKHAENFFAKLEDQKKLNEDLRTSIQVERKNAVEEKKRADNLFQRLEEERKRNECLQRKPNELGAVRDVVASGKYRRQLVDRASETANVKLLKEKLKLKKEQLKHAKNVAKLDKAKNAMIRREFQRIKQDWMQLLSRFNMLDDHLSGGIEGIHALTELKQHPEMHGFEQRLLPNDPVAAPYLGLQSGMVPFGSSIPREYTSYQLPRESCTRPVSGTSSDLRPPLGSSLRTKSKSRNRSSFPTSISDEKFMGSQGKDSLRVSSSADIRGKQNSIPHKEGNDMMRKDDRALVQEALKSSLSCGTEVTDRTLAGARKRKRTKQSLESSDFLSSKHDFQHLKSKAHAATPNDVLAYKDDLSVLQHGNKIMPCVTEGDMENHRRKYLAVTDKAASIGCPAKVPSGGGNACSGKVSKEASTDGLLLESVSTEQLLHIDEKVSLIFSLLLWDIRFAAEPFANGNYSSSAFLSVKTYMETRWAFLQRDQLNVLVSLIEDFLMNKEVVVCEKMGQKIFDTNKYHKLDGEADIQFYTKAATIDQLISACILLGSICAKVDRMDIILEVSYKIVHMGKSNLSWTLLALHVFNSVCGDKYLFPKTGSFLVTAIRLVVLLLECKDVSLCLASSFIQRNMPQLPSCEHCPFNVDTVSVDGFISSLLDELDLCSLLWKNVANSNESIASSTHLGSSGLEINCFEPCSIFKQGKLAEDSHNCAGRIDLCYFTELISLLELFGIYMV</sequence>
<dbReference type="AlphaFoldDB" id="A0AAV5C300"/>
<dbReference type="PANTHER" id="PTHR35480">
    <property type="entry name" value="MATERNAL EFFECT EMBRYO ARREST 22"/>
    <property type="match status" value="1"/>
</dbReference>
<keyword evidence="4" id="KW-1185">Reference proteome</keyword>
<dbReference type="EMBL" id="BQKI01000004">
    <property type="protein sequence ID" value="GJM93016.1"/>
    <property type="molecule type" value="Genomic_DNA"/>
</dbReference>
<feature type="coiled-coil region" evidence="1">
    <location>
        <begin position="200"/>
        <end position="379"/>
    </location>
</feature>
<protein>
    <recommendedName>
        <fullName evidence="5">Maternal effect embryo arrest 22</fullName>
    </recommendedName>
</protein>
<feature type="region of interest" description="Disordered" evidence="2">
    <location>
        <begin position="468"/>
        <end position="548"/>
    </location>
</feature>
<feature type="compositionally biased region" description="Polar residues" evidence="2">
    <location>
        <begin position="525"/>
        <end position="539"/>
    </location>
</feature>
<accession>A0AAV5C300</accession>
<evidence type="ECO:0000313" key="3">
    <source>
        <dbReference type="EMBL" id="GJM93016.1"/>
    </source>
</evidence>
<feature type="coiled-coil region" evidence="1">
    <location>
        <begin position="41"/>
        <end position="150"/>
    </location>
</feature>